<keyword evidence="3" id="KW-0819">tRNA processing</keyword>
<feature type="region of interest" description="Disordered" evidence="6">
    <location>
        <begin position="51"/>
        <end position="70"/>
    </location>
</feature>
<accession>A0ABY8U1D4</accession>
<evidence type="ECO:0000256" key="3">
    <source>
        <dbReference type="ARBA" id="ARBA00022694"/>
    </source>
</evidence>
<dbReference type="EC" id="4.6.1.16" evidence="2"/>
<evidence type="ECO:0000256" key="5">
    <source>
        <dbReference type="ARBA" id="ARBA00034031"/>
    </source>
</evidence>
<proteinExistence type="inferred from homology"/>
<comment type="catalytic activity">
    <reaction evidence="5">
        <text>pretRNA = a 3'-half-tRNA molecule with a 5'-OH end + a 5'-half-tRNA molecule with a 2',3'-cyclic phosphate end + an intron with a 2',3'-cyclic phosphate and a 5'-hydroxyl terminus.</text>
        <dbReference type="EC" id="4.6.1.16"/>
    </reaction>
</comment>
<protein>
    <recommendedName>
        <fullName evidence="2">tRNA-intron lyase</fullName>
        <ecNumber evidence="2">4.6.1.16</ecNumber>
    </recommendedName>
</protein>
<keyword evidence="9" id="KW-1185">Reference proteome</keyword>
<evidence type="ECO:0000259" key="7">
    <source>
        <dbReference type="Pfam" id="PF01974"/>
    </source>
</evidence>
<evidence type="ECO:0000256" key="4">
    <source>
        <dbReference type="ARBA" id="ARBA00023239"/>
    </source>
</evidence>
<evidence type="ECO:0000256" key="2">
    <source>
        <dbReference type="ARBA" id="ARBA00012573"/>
    </source>
</evidence>
<dbReference type="InterPro" id="IPR011856">
    <property type="entry name" value="tRNA_endonuc-like_dom_sf"/>
</dbReference>
<dbReference type="PANTHER" id="PTHR13070">
    <property type="entry name" value="TRNA-SPLICING ENDONUCLEASE SUBUNIT SEN34-RELATED"/>
    <property type="match status" value="1"/>
</dbReference>
<comment type="similarity">
    <text evidence="1">Belongs to the tRNA-intron endonuclease family.</text>
</comment>
<keyword evidence="4" id="KW-0456">Lyase</keyword>
<dbReference type="EMBL" id="CP126213">
    <property type="protein sequence ID" value="WIA14914.1"/>
    <property type="molecule type" value="Genomic_DNA"/>
</dbReference>
<dbReference type="Proteomes" id="UP001244341">
    <property type="component" value="Chromosome 6b"/>
</dbReference>
<evidence type="ECO:0000313" key="9">
    <source>
        <dbReference type="Proteomes" id="UP001244341"/>
    </source>
</evidence>
<sequence length="223" mass="22845">MVGGITGFKNQVSVGGLPLKLSPEEVTLALAAGWAAASAVAAAAAAAPAAAPAGQGDSSSKTDSSSVAGSIQPTTLQPVQWSFPHTQQQRLRMAVFADLHSRGYFLTSGSKFGGDFLAYPGDPNLYHAQFVVRVLPLGQVLNPVLFKGLARGVHAARKHLLLASVVYNSGDGEGGDGCEEGRQQQQQQAELDCQAYGKAGSSGGGANVVYVTVAKEDGFGASK</sequence>
<feature type="domain" description="tRNA intron endonuclease catalytic" evidence="7">
    <location>
        <begin position="91"/>
        <end position="165"/>
    </location>
</feature>
<dbReference type="InterPro" id="IPR036167">
    <property type="entry name" value="tRNA_intron_Endo_cat-like_sf"/>
</dbReference>
<evidence type="ECO:0000313" key="8">
    <source>
        <dbReference type="EMBL" id="WIA14914.1"/>
    </source>
</evidence>
<organism evidence="8 9">
    <name type="scientific">Tetradesmus obliquus</name>
    <name type="common">Green alga</name>
    <name type="synonym">Acutodesmus obliquus</name>
    <dbReference type="NCBI Taxonomy" id="3088"/>
    <lineage>
        <taxon>Eukaryota</taxon>
        <taxon>Viridiplantae</taxon>
        <taxon>Chlorophyta</taxon>
        <taxon>core chlorophytes</taxon>
        <taxon>Chlorophyceae</taxon>
        <taxon>CS clade</taxon>
        <taxon>Sphaeropleales</taxon>
        <taxon>Scenedesmaceae</taxon>
        <taxon>Tetradesmus</taxon>
    </lineage>
</organism>
<evidence type="ECO:0000256" key="6">
    <source>
        <dbReference type="SAM" id="MobiDB-lite"/>
    </source>
</evidence>
<dbReference type="PANTHER" id="PTHR13070:SF0">
    <property type="entry name" value="TRNA-SPLICING ENDONUCLEASE SUBUNIT SEN34"/>
    <property type="match status" value="1"/>
</dbReference>
<name>A0ABY8U1D4_TETOB</name>
<evidence type="ECO:0000256" key="1">
    <source>
        <dbReference type="ARBA" id="ARBA00008078"/>
    </source>
</evidence>
<dbReference type="SUPFAM" id="SSF53032">
    <property type="entry name" value="tRNA-intron endonuclease catalytic domain-like"/>
    <property type="match status" value="1"/>
</dbReference>
<dbReference type="Pfam" id="PF01974">
    <property type="entry name" value="tRNA_int_endo"/>
    <property type="match status" value="1"/>
</dbReference>
<reference evidence="8 9" key="1">
    <citation type="submission" date="2023-05" db="EMBL/GenBank/DDBJ databases">
        <title>A 100% complete, gapless, phased diploid assembly of the Scenedesmus obliquus UTEX 3031 genome.</title>
        <authorList>
            <person name="Biondi T.C."/>
            <person name="Hanschen E.R."/>
            <person name="Kwon T."/>
            <person name="Eng W."/>
            <person name="Kruse C.P.S."/>
            <person name="Koehler S.I."/>
            <person name="Kunde Y."/>
            <person name="Gleasner C.D."/>
            <person name="You Mak K.T."/>
            <person name="Polle J."/>
            <person name="Hovde B.T."/>
            <person name="Starkenburg S.R."/>
        </authorList>
    </citation>
    <scope>NUCLEOTIDE SEQUENCE [LARGE SCALE GENOMIC DNA]</scope>
    <source>
        <strain evidence="8 9">DOE0152z</strain>
    </source>
</reference>
<dbReference type="InterPro" id="IPR006677">
    <property type="entry name" value="tRNA_intron_Endonuc_cat-like"/>
</dbReference>
<dbReference type="CDD" id="cd22363">
    <property type="entry name" value="tRNA-intron_lyase_C"/>
    <property type="match status" value="1"/>
</dbReference>
<gene>
    <name evidence="8" type="ORF">OEZ85_001627</name>
</gene>
<dbReference type="Gene3D" id="3.40.1350.10">
    <property type="match status" value="1"/>
</dbReference>